<evidence type="ECO:0000313" key="5">
    <source>
        <dbReference type="Proteomes" id="UP000239522"/>
    </source>
</evidence>
<dbReference type="Proteomes" id="UP000239522">
    <property type="component" value="Unassembled WGS sequence"/>
</dbReference>
<dbReference type="InterPro" id="IPR011013">
    <property type="entry name" value="Gal_mutarotase_sf_dom"/>
</dbReference>
<reference evidence="4 5" key="1">
    <citation type="submission" date="2016-11" db="EMBL/GenBank/DDBJ databases">
        <title>Trade-off between light-utilization and light-protection in marine flavobacteria.</title>
        <authorList>
            <person name="Kumagai Y."/>
        </authorList>
    </citation>
    <scope>NUCLEOTIDE SEQUENCE [LARGE SCALE GENOMIC DNA]</scope>
    <source>
        <strain evidence="4 5">ATCC 700397</strain>
    </source>
</reference>
<dbReference type="InterPro" id="IPR008183">
    <property type="entry name" value="Aldose_1/G6P_1-epimerase"/>
</dbReference>
<name>A0A2S7KZJ5_9FLAO</name>
<dbReference type="AlphaFoldDB" id="A0A2S7KZJ5"/>
<keyword evidence="3" id="KW-0106">Calcium</keyword>
<comment type="cofactor">
    <cofactor evidence="1">
        <name>Ca(2+)</name>
        <dbReference type="ChEBI" id="CHEBI:29108"/>
    </cofactor>
</comment>
<dbReference type="EMBL" id="MQUA01000013">
    <property type="protein sequence ID" value="PQB08085.1"/>
    <property type="molecule type" value="Genomic_DNA"/>
</dbReference>
<dbReference type="RefSeq" id="WP_104810289.1">
    <property type="nucleotide sequence ID" value="NZ_MQUA01000013.1"/>
</dbReference>
<organism evidence="4 5">
    <name type="scientific">Polaribacter filamentus</name>
    <dbReference type="NCBI Taxonomy" id="53483"/>
    <lineage>
        <taxon>Bacteria</taxon>
        <taxon>Pseudomonadati</taxon>
        <taxon>Bacteroidota</taxon>
        <taxon>Flavobacteriia</taxon>
        <taxon>Flavobacteriales</taxon>
        <taxon>Flavobacteriaceae</taxon>
    </lineage>
</organism>
<evidence type="ECO:0000256" key="3">
    <source>
        <dbReference type="ARBA" id="ARBA00022837"/>
    </source>
</evidence>
<dbReference type="Pfam" id="PF01263">
    <property type="entry name" value="Aldose_epim"/>
    <property type="match status" value="1"/>
</dbReference>
<dbReference type="OrthoDB" id="9808779at2"/>
<accession>A0A2S7KZJ5</accession>
<dbReference type="CDD" id="cd01081">
    <property type="entry name" value="Aldose_epim"/>
    <property type="match status" value="1"/>
</dbReference>
<comment type="caution">
    <text evidence="4">The sequence shown here is derived from an EMBL/GenBank/DDBJ whole genome shotgun (WGS) entry which is preliminary data.</text>
</comment>
<dbReference type="GO" id="GO:0004034">
    <property type="term" value="F:aldose 1-epimerase activity"/>
    <property type="evidence" value="ECO:0007669"/>
    <property type="project" value="TreeGrafter"/>
</dbReference>
<evidence type="ECO:0000313" key="4">
    <source>
        <dbReference type="EMBL" id="PQB08085.1"/>
    </source>
</evidence>
<sequence>MYKVEEITDEKGSFLVLKKADNTSEARISLEEGGRLQELIFKDVFLIKEQPNFNYKDSYASSILFPFASRIQEGKYSFRDEEYQFNLNETGKNALHGLVYNQKFELITKEENTNFCSVTIAYKEINESVGFPYRYEIYATYALSENNLSLSLKIKNTDSKAYPFILGWHPYFLSDDLSKSCLRFKSDKKIEFNESLITKKVIDHKTEEEFKIEDKQLDDCFILNSDIIEFNTPNYQIEISTNKIENYLQLYTPKGFSMIAIEPMTGVSNSFNNKIGLQVLEPNKTYSITWNVKLKNN</sequence>
<dbReference type="GO" id="GO:0030246">
    <property type="term" value="F:carbohydrate binding"/>
    <property type="evidence" value="ECO:0007669"/>
    <property type="project" value="InterPro"/>
</dbReference>
<proteinExistence type="predicted"/>
<dbReference type="Gene3D" id="2.70.98.10">
    <property type="match status" value="1"/>
</dbReference>
<dbReference type="GO" id="GO:0006006">
    <property type="term" value="P:glucose metabolic process"/>
    <property type="evidence" value="ECO:0007669"/>
    <property type="project" value="TreeGrafter"/>
</dbReference>
<gene>
    <name evidence="4" type="ORF">BST83_13730</name>
</gene>
<evidence type="ECO:0000256" key="1">
    <source>
        <dbReference type="ARBA" id="ARBA00001913"/>
    </source>
</evidence>
<dbReference type="GO" id="GO:0033499">
    <property type="term" value="P:galactose catabolic process via UDP-galactose, Leloir pathway"/>
    <property type="evidence" value="ECO:0007669"/>
    <property type="project" value="TreeGrafter"/>
</dbReference>
<protein>
    <recommendedName>
        <fullName evidence="6">Aldose epimerase</fullName>
    </recommendedName>
</protein>
<dbReference type="InterPro" id="IPR014718">
    <property type="entry name" value="GH-type_carb-bd"/>
</dbReference>
<keyword evidence="5" id="KW-1185">Reference proteome</keyword>
<dbReference type="PANTHER" id="PTHR10091:SF45">
    <property type="entry name" value="ALDOSE 1-EPIMERASE"/>
    <property type="match status" value="1"/>
</dbReference>
<evidence type="ECO:0000256" key="2">
    <source>
        <dbReference type="ARBA" id="ARBA00011245"/>
    </source>
</evidence>
<comment type="subunit">
    <text evidence="2">Monomer.</text>
</comment>
<dbReference type="SUPFAM" id="SSF74650">
    <property type="entry name" value="Galactose mutarotase-like"/>
    <property type="match status" value="1"/>
</dbReference>
<evidence type="ECO:0008006" key="6">
    <source>
        <dbReference type="Google" id="ProtNLM"/>
    </source>
</evidence>
<dbReference type="PANTHER" id="PTHR10091">
    <property type="entry name" value="ALDOSE-1-EPIMERASE"/>
    <property type="match status" value="1"/>
</dbReference>